<dbReference type="SUPFAM" id="SSF52540">
    <property type="entry name" value="P-loop containing nucleoside triphosphate hydrolases"/>
    <property type="match status" value="1"/>
</dbReference>
<evidence type="ECO:0000313" key="3">
    <source>
        <dbReference type="Proteomes" id="UP000285655"/>
    </source>
</evidence>
<accession>A0A419DBQ1</accession>
<dbReference type="AlphaFoldDB" id="A0A419DBQ1"/>
<name>A0A419DBQ1_9BACT</name>
<dbReference type="Proteomes" id="UP000285655">
    <property type="component" value="Unassembled WGS sequence"/>
</dbReference>
<keyword evidence="2" id="KW-0540">Nuclease</keyword>
<dbReference type="InterPro" id="IPR027417">
    <property type="entry name" value="P-loop_NTPase"/>
</dbReference>
<organism evidence="2 3">
    <name type="scientific">candidate division WS5 bacterium</name>
    <dbReference type="NCBI Taxonomy" id="2093353"/>
    <lineage>
        <taxon>Bacteria</taxon>
        <taxon>candidate division WS5</taxon>
    </lineage>
</organism>
<protein>
    <submittedName>
        <fullName evidence="2">ATP-dependent endonuclease</fullName>
    </submittedName>
</protein>
<keyword evidence="2" id="KW-0378">Hydrolase</keyword>
<dbReference type="PANTHER" id="PTHR43581:SF4">
    <property type="entry name" value="ATP_GTP PHOSPHATASE"/>
    <property type="match status" value="1"/>
</dbReference>
<reference evidence="2 3" key="1">
    <citation type="journal article" date="2017" name="ISME J.">
        <title>Energy and carbon metabolisms in a deep terrestrial subsurface fluid microbial community.</title>
        <authorList>
            <person name="Momper L."/>
            <person name="Jungbluth S.P."/>
            <person name="Lee M.D."/>
            <person name="Amend J.P."/>
        </authorList>
    </citation>
    <scope>NUCLEOTIDE SEQUENCE [LARGE SCALE GENOMIC DNA]</scope>
    <source>
        <strain evidence="2">SURF_29</strain>
    </source>
</reference>
<dbReference type="GO" id="GO:0016887">
    <property type="term" value="F:ATP hydrolysis activity"/>
    <property type="evidence" value="ECO:0007669"/>
    <property type="project" value="InterPro"/>
</dbReference>
<dbReference type="Gene3D" id="3.40.50.300">
    <property type="entry name" value="P-loop containing nucleotide triphosphate hydrolases"/>
    <property type="match status" value="1"/>
</dbReference>
<comment type="caution">
    <text evidence="2">The sequence shown here is derived from an EMBL/GenBank/DDBJ whole genome shotgun (WGS) entry which is preliminary data.</text>
</comment>
<feature type="domain" description="ATPase AAA-type core" evidence="1">
    <location>
        <begin position="27"/>
        <end position="297"/>
    </location>
</feature>
<dbReference type="CDD" id="cd00267">
    <property type="entry name" value="ABC_ATPase"/>
    <property type="match status" value="1"/>
</dbReference>
<evidence type="ECO:0000313" key="2">
    <source>
        <dbReference type="EMBL" id="RJO60524.1"/>
    </source>
</evidence>
<dbReference type="EMBL" id="QZJW01000044">
    <property type="protein sequence ID" value="RJO60524.1"/>
    <property type="molecule type" value="Genomic_DNA"/>
</dbReference>
<sequence>MIDKIILENYRCYKDHSIKFSDLNIAVGKNNAGKSTLIEALRLTALVTNKYKQSFYQRSPSWANLPKRYYGISPSLKGISRNSKGIFYRYSDPPAKISVLFQNKSRIEISLGENDGEIYAALFNEKGNLIEGRKDAQNFDLPTINILPQIGPLKEGESLLNEDYVRASIFSNLSSIHFRNQLQYFEEYFSDFRKLAEGSWDGLSITKFEKGDIVYGNPPLLFITDNKFTAEIGLMGHGLQMWLQTMWFIARCDGESTVILDEPDVYLHADMQRKLIRFLKDRFKQIIIATHSVEIISDVEPENILVINKDKKESKLLTNLPEMQGIISTLGSIQNIELTKNWLLGRLLYFESDIDDPKIMQSIQNKLFPESTCSIDLIPKASSEGWTGWHRVVAASKAIEKIGIKTYCVFDSDFHLKEEVEKRYDEAKKFKVNIHIWNKKEIENYLIVPAVILRVLTKKHTKGNPTLQKIDDAINRLTVGMKDDVVDSYSNEIKLANKELELKTCNQKARKFVDGIWEDINKRLSIIPGKIILGKLSEWSMSEFGTSFSKIHLIQEMRVQEIDKEMIEVVTAIEKNQSFINPYR</sequence>
<evidence type="ECO:0000259" key="1">
    <source>
        <dbReference type="Pfam" id="PF13304"/>
    </source>
</evidence>
<gene>
    <name evidence="2" type="ORF">C4544_04955</name>
</gene>
<dbReference type="InterPro" id="IPR003959">
    <property type="entry name" value="ATPase_AAA_core"/>
</dbReference>
<dbReference type="GO" id="GO:0005524">
    <property type="term" value="F:ATP binding"/>
    <property type="evidence" value="ECO:0007669"/>
    <property type="project" value="InterPro"/>
</dbReference>
<dbReference type="Pfam" id="PF13304">
    <property type="entry name" value="AAA_21"/>
    <property type="match status" value="1"/>
</dbReference>
<dbReference type="PANTHER" id="PTHR43581">
    <property type="entry name" value="ATP/GTP PHOSPHATASE"/>
    <property type="match status" value="1"/>
</dbReference>
<keyword evidence="2" id="KW-0255">Endonuclease</keyword>
<proteinExistence type="predicted"/>
<dbReference type="GO" id="GO:0004519">
    <property type="term" value="F:endonuclease activity"/>
    <property type="evidence" value="ECO:0007669"/>
    <property type="project" value="UniProtKB-KW"/>
</dbReference>
<dbReference type="InterPro" id="IPR051396">
    <property type="entry name" value="Bact_Antivir_Def_Nuclease"/>
</dbReference>